<dbReference type="EMBL" id="AAXW01000011">
    <property type="protein sequence ID" value="EAZ91765.1"/>
    <property type="molecule type" value="Genomic_DNA"/>
</dbReference>
<evidence type="ECO:0000256" key="9">
    <source>
        <dbReference type="RuleBase" id="RU363032"/>
    </source>
</evidence>
<dbReference type="CDD" id="cd06261">
    <property type="entry name" value="TM_PBP2"/>
    <property type="match status" value="1"/>
</dbReference>
<dbReference type="InterPro" id="IPR035906">
    <property type="entry name" value="MetI-like_sf"/>
</dbReference>
<organism evidence="12 13">
    <name type="scientific">Crocosphaera chwakensis CCY0110</name>
    <dbReference type="NCBI Taxonomy" id="391612"/>
    <lineage>
        <taxon>Bacteria</taxon>
        <taxon>Bacillati</taxon>
        <taxon>Cyanobacteriota</taxon>
        <taxon>Cyanophyceae</taxon>
        <taxon>Oscillatoriophycideae</taxon>
        <taxon>Chroococcales</taxon>
        <taxon>Aphanothecaceae</taxon>
        <taxon>Crocosphaera</taxon>
        <taxon>Crocosphaera chwakensis</taxon>
    </lineage>
</organism>
<evidence type="ECO:0000256" key="5">
    <source>
        <dbReference type="ARBA" id="ARBA00022592"/>
    </source>
</evidence>
<feature type="transmembrane region" description="Helical" evidence="9">
    <location>
        <begin position="287"/>
        <end position="310"/>
    </location>
</feature>
<feature type="transmembrane region" description="Helical" evidence="9">
    <location>
        <begin position="167"/>
        <end position="188"/>
    </location>
</feature>
<dbReference type="PROSITE" id="PS50928">
    <property type="entry name" value="ABC_TM1"/>
    <property type="match status" value="1"/>
</dbReference>
<dbReference type="PANTHER" id="PTHR30425">
    <property type="entry name" value="PHOSPHATE TRANSPORT SYSTEM PERMEASE PROTEIN PST"/>
    <property type="match status" value="1"/>
</dbReference>
<evidence type="ECO:0000256" key="4">
    <source>
        <dbReference type="ARBA" id="ARBA00022475"/>
    </source>
</evidence>
<dbReference type="RefSeq" id="WP_008275085.1">
    <property type="nucleotide sequence ID" value="NZ_AAXW01000011.1"/>
</dbReference>
<sequence length="316" mass="33848">MTQLSIGENNESKARSQTEKTIDRIFKALTYLFAFSVIAILLWIAIQVALQAKPAIAKFGAGFLTSTSWNPPEQNYGILPAVYGTLISSLIALLIAVPIGLASAIILSENFLPLSVRRSLVFLVELLAAIPSVVYGLWGIYVLIPFLKPIGNWLHNNFSWIPLFSTSYIGPGMLPAGIILSIMILPILTTIARDSLAAVPPELRSGSYGVGATRWQTMFSVLIPAAFSGIVGGIMLALGRALGETMAVTLVIGNSHNLDVSLLAPASTIASLMANQFSEAADLQKSALLYAGLVLFAITLIVNILAEFIISKVKKY</sequence>
<keyword evidence="13" id="KW-1185">Reference proteome</keyword>
<dbReference type="InterPro" id="IPR011864">
    <property type="entry name" value="Phosphate_PstC"/>
</dbReference>
<dbReference type="eggNOG" id="COG0573">
    <property type="taxonomic scope" value="Bacteria"/>
</dbReference>
<dbReference type="PANTHER" id="PTHR30425:SF1">
    <property type="entry name" value="PHOSPHATE TRANSPORT SYSTEM PERMEASE PROTEIN PSTC"/>
    <property type="match status" value="1"/>
</dbReference>
<dbReference type="NCBIfam" id="TIGR02138">
    <property type="entry name" value="phosphate_pstC"/>
    <property type="match status" value="1"/>
</dbReference>
<evidence type="ECO:0000256" key="3">
    <source>
        <dbReference type="ARBA" id="ARBA00022448"/>
    </source>
</evidence>
<protein>
    <recommendedName>
        <fullName evidence="10">Phosphate transport system permease protein</fullName>
    </recommendedName>
</protein>
<dbReference type="InterPro" id="IPR000515">
    <property type="entry name" value="MetI-like"/>
</dbReference>
<gene>
    <name evidence="12" type="ORF">CY0110_07389</name>
</gene>
<keyword evidence="4 10" id="KW-1003">Cell membrane</keyword>
<keyword evidence="6 9" id="KW-0812">Transmembrane</keyword>
<dbReference type="Gene3D" id="1.10.3720.10">
    <property type="entry name" value="MetI-like"/>
    <property type="match status" value="1"/>
</dbReference>
<feature type="transmembrane region" description="Helical" evidence="9">
    <location>
        <begin position="221"/>
        <end position="242"/>
    </location>
</feature>
<evidence type="ECO:0000256" key="1">
    <source>
        <dbReference type="ARBA" id="ARBA00004651"/>
    </source>
</evidence>
<keyword evidence="5 10" id="KW-0592">Phosphate transport</keyword>
<dbReference type="GO" id="GO:0006817">
    <property type="term" value="P:phosphate ion transport"/>
    <property type="evidence" value="ECO:0007669"/>
    <property type="project" value="UniProtKB-KW"/>
</dbReference>
<evidence type="ECO:0000256" key="10">
    <source>
        <dbReference type="RuleBase" id="RU363054"/>
    </source>
</evidence>
<comment type="subcellular location">
    <subcellularLocation>
        <location evidence="1 9">Cell membrane</location>
        <topology evidence="1 9">Multi-pass membrane protein</topology>
    </subcellularLocation>
</comment>
<evidence type="ECO:0000313" key="12">
    <source>
        <dbReference type="EMBL" id="EAZ91765.1"/>
    </source>
</evidence>
<comment type="similarity">
    <text evidence="2 10">Belongs to the binding-protein-dependent transport system permease family. CysTW subfamily.</text>
</comment>
<feature type="transmembrane region" description="Helical" evidence="9">
    <location>
        <begin position="120"/>
        <end position="147"/>
    </location>
</feature>
<comment type="function">
    <text evidence="10">Part of the binding-protein-dependent transport system for phosphate; probably responsible for the translocation of the substrate across the membrane.</text>
</comment>
<evidence type="ECO:0000259" key="11">
    <source>
        <dbReference type="PROSITE" id="PS50928"/>
    </source>
</evidence>
<dbReference type="GO" id="GO:0005886">
    <property type="term" value="C:plasma membrane"/>
    <property type="evidence" value="ECO:0007669"/>
    <property type="project" value="UniProtKB-SubCell"/>
</dbReference>
<dbReference type="Pfam" id="PF00528">
    <property type="entry name" value="BPD_transp_1"/>
    <property type="match status" value="1"/>
</dbReference>
<feature type="domain" description="ABC transmembrane type-1" evidence="11">
    <location>
        <begin position="82"/>
        <end position="306"/>
    </location>
</feature>
<feature type="transmembrane region" description="Helical" evidence="9">
    <location>
        <begin position="81"/>
        <end position="108"/>
    </location>
</feature>
<keyword evidence="7 9" id="KW-1133">Transmembrane helix</keyword>
<evidence type="ECO:0000256" key="2">
    <source>
        <dbReference type="ARBA" id="ARBA00007069"/>
    </source>
</evidence>
<evidence type="ECO:0000256" key="8">
    <source>
        <dbReference type="ARBA" id="ARBA00023136"/>
    </source>
</evidence>
<reference evidence="12 13" key="1">
    <citation type="submission" date="2007-03" db="EMBL/GenBank/DDBJ databases">
        <authorList>
            <person name="Stal L."/>
            <person name="Ferriera S."/>
            <person name="Johnson J."/>
            <person name="Kravitz S."/>
            <person name="Beeson K."/>
            <person name="Sutton G."/>
            <person name="Rogers Y.-H."/>
            <person name="Friedman R."/>
            <person name="Frazier M."/>
            <person name="Venter J.C."/>
        </authorList>
    </citation>
    <scope>NUCLEOTIDE SEQUENCE [LARGE SCALE GENOMIC DNA]</scope>
    <source>
        <strain evidence="12 13">CCY0110</strain>
    </source>
</reference>
<dbReference type="InterPro" id="IPR051124">
    <property type="entry name" value="Phosphate_Transport_Permease"/>
</dbReference>
<accession>A3INW3</accession>
<proteinExistence type="inferred from homology"/>
<feature type="transmembrane region" description="Helical" evidence="9">
    <location>
        <begin position="25"/>
        <end position="46"/>
    </location>
</feature>
<comment type="caution">
    <text evidence="12">The sequence shown here is derived from an EMBL/GenBank/DDBJ whole genome shotgun (WGS) entry which is preliminary data.</text>
</comment>
<dbReference type="AlphaFoldDB" id="A3INW3"/>
<dbReference type="OrthoDB" id="9785113at2"/>
<name>A3INW3_9CHRO</name>
<dbReference type="GO" id="GO:0005315">
    <property type="term" value="F:phosphate transmembrane transporter activity"/>
    <property type="evidence" value="ECO:0007669"/>
    <property type="project" value="InterPro"/>
</dbReference>
<evidence type="ECO:0000256" key="7">
    <source>
        <dbReference type="ARBA" id="ARBA00022989"/>
    </source>
</evidence>
<evidence type="ECO:0000256" key="6">
    <source>
        <dbReference type="ARBA" id="ARBA00022692"/>
    </source>
</evidence>
<keyword evidence="3 9" id="KW-0813">Transport</keyword>
<evidence type="ECO:0000313" key="13">
    <source>
        <dbReference type="Proteomes" id="UP000003781"/>
    </source>
</evidence>
<keyword evidence="8 9" id="KW-0472">Membrane</keyword>
<dbReference type="SUPFAM" id="SSF161098">
    <property type="entry name" value="MetI-like"/>
    <property type="match status" value="1"/>
</dbReference>
<dbReference type="Proteomes" id="UP000003781">
    <property type="component" value="Unassembled WGS sequence"/>
</dbReference>